<feature type="compositionally biased region" description="Polar residues" evidence="1">
    <location>
        <begin position="19"/>
        <end position="32"/>
    </location>
</feature>
<protein>
    <submittedName>
        <fullName evidence="2">Uncharacterized protein</fullName>
    </submittedName>
</protein>
<gene>
    <name evidence="2" type="ORF">Tci_853294</name>
</gene>
<sequence length="151" mass="17441">MPDRRLLELEDQIKFLLKGSQSTPEPSSTQVPQAYAEAFHSNTRPRNQTVPPKQSPYTFREQERKKGVKKTNVTTGDDFEKPTKMPVKGAMKEDEAENEPNRKAKKEKTIEEPSSQPVEYYLKHKINEKLIEGLVGNHRFNDSCQEHESEK</sequence>
<organism evidence="2">
    <name type="scientific">Tanacetum cinerariifolium</name>
    <name type="common">Dalmatian daisy</name>
    <name type="synonym">Chrysanthemum cinerariifolium</name>
    <dbReference type="NCBI Taxonomy" id="118510"/>
    <lineage>
        <taxon>Eukaryota</taxon>
        <taxon>Viridiplantae</taxon>
        <taxon>Streptophyta</taxon>
        <taxon>Embryophyta</taxon>
        <taxon>Tracheophyta</taxon>
        <taxon>Spermatophyta</taxon>
        <taxon>Magnoliopsida</taxon>
        <taxon>eudicotyledons</taxon>
        <taxon>Gunneridae</taxon>
        <taxon>Pentapetalae</taxon>
        <taxon>asterids</taxon>
        <taxon>campanulids</taxon>
        <taxon>Asterales</taxon>
        <taxon>Asteraceae</taxon>
        <taxon>Asteroideae</taxon>
        <taxon>Anthemideae</taxon>
        <taxon>Anthemidinae</taxon>
        <taxon>Tanacetum</taxon>
    </lineage>
</organism>
<evidence type="ECO:0000256" key="1">
    <source>
        <dbReference type="SAM" id="MobiDB-lite"/>
    </source>
</evidence>
<feature type="region of interest" description="Disordered" evidence="1">
    <location>
        <begin position="17"/>
        <end position="116"/>
    </location>
</feature>
<feature type="compositionally biased region" description="Polar residues" evidence="1">
    <location>
        <begin position="40"/>
        <end position="57"/>
    </location>
</feature>
<feature type="compositionally biased region" description="Basic and acidic residues" evidence="1">
    <location>
        <begin position="99"/>
        <end position="111"/>
    </location>
</feature>
<dbReference type="EMBL" id="BKCJ011079333">
    <property type="protein sequence ID" value="GFC81324.1"/>
    <property type="molecule type" value="Genomic_DNA"/>
</dbReference>
<reference evidence="2" key="1">
    <citation type="journal article" date="2019" name="Sci. Rep.">
        <title>Draft genome of Tanacetum cinerariifolium, the natural source of mosquito coil.</title>
        <authorList>
            <person name="Yamashiro T."/>
            <person name="Shiraishi A."/>
            <person name="Satake H."/>
            <person name="Nakayama K."/>
        </authorList>
    </citation>
    <scope>NUCLEOTIDE SEQUENCE</scope>
</reference>
<dbReference type="AlphaFoldDB" id="A0A699REJ4"/>
<proteinExistence type="predicted"/>
<evidence type="ECO:0000313" key="2">
    <source>
        <dbReference type="EMBL" id="GFC81324.1"/>
    </source>
</evidence>
<comment type="caution">
    <text evidence="2">The sequence shown here is derived from an EMBL/GenBank/DDBJ whole genome shotgun (WGS) entry which is preliminary data.</text>
</comment>
<name>A0A699REJ4_TANCI</name>
<accession>A0A699REJ4</accession>